<dbReference type="RefSeq" id="WP_381616741.1">
    <property type="nucleotide sequence ID" value="NZ_JBHTEB010000001.1"/>
</dbReference>
<gene>
    <name evidence="4" type="ORF">ACFQZ6_32890</name>
</gene>
<accession>A0ABW2WHH9</accession>
<keyword evidence="5" id="KW-1185">Reference proteome</keyword>
<feature type="domain" description="DAGKc" evidence="3">
    <location>
        <begin position="129"/>
        <end position="258"/>
    </location>
</feature>
<feature type="region of interest" description="Disordered" evidence="1">
    <location>
        <begin position="437"/>
        <end position="466"/>
    </location>
</feature>
<protein>
    <submittedName>
        <fullName evidence="4">Diacylglycerol/lipid kinase family protein</fullName>
        <ecNumber evidence="4">2.7.1.-</ecNumber>
    </submittedName>
</protein>
<keyword evidence="4" id="KW-0808">Transferase</keyword>
<name>A0ABW2WHH9_9ACTN</name>
<dbReference type="EMBL" id="JBHTEB010000001">
    <property type="protein sequence ID" value="MFD0318930.1"/>
    <property type="molecule type" value="Genomic_DNA"/>
</dbReference>
<evidence type="ECO:0000313" key="4">
    <source>
        <dbReference type="EMBL" id="MFD0318930.1"/>
    </source>
</evidence>
<dbReference type="Pfam" id="PF00781">
    <property type="entry name" value="DAGK_cat"/>
    <property type="match status" value="1"/>
</dbReference>
<evidence type="ECO:0000256" key="2">
    <source>
        <dbReference type="SAM" id="Phobius"/>
    </source>
</evidence>
<dbReference type="Gene3D" id="3.40.50.10330">
    <property type="entry name" value="Probable inorganic polyphosphate/atp-NAD kinase, domain 1"/>
    <property type="match status" value="1"/>
</dbReference>
<dbReference type="InterPro" id="IPR001206">
    <property type="entry name" value="Diacylglycerol_kinase_cat_dom"/>
</dbReference>
<feature type="compositionally biased region" description="Polar residues" evidence="1">
    <location>
        <begin position="455"/>
        <end position="466"/>
    </location>
</feature>
<evidence type="ECO:0000313" key="5">
    <source>
        <dbReference type="Proteomes" id="UP001597023"/>
    </source>
</evidence>
<keyword evidence="4" id="KW-0418">Kinase</keyword>
<dbReference type="GO" id="GO:0016301">
    <property type="term" value="F:kinase activity"/>
    <property type="evidence" value="ECO:0007669"/>
    <property type="project" value="UniProtKB-KW"/>
</dbReference>
<feature type="transmembrane region" description="Helical" evidence="2">
    <location>
        <begin position="93"/>
        <end position="113"/>
    </location>
</feature>
<comment type="caution">
    <text evidence="4">The sequence shown here is derived from an EMBL/GenBank/DDBJ whole genome shotgun (WGS) entry which is preliminary data.</text>
</comment>
<dbReference type="PROSITE" id="PS50146">
    <property type="entry name" value="DAGK"/>
    <property type="match status" value="1"/>
</dbReference>
<evidence type="ECO:0000259" key="3">
    <source>
        <dbReference type="PROSITE" id="PS50146"/>
    </source>
</evidence>
<evidence type="ECO:0000256" key="1">
    <source>
        <dbReference type="SAM" id="MobiDB-lite"/>
    </source>
</evidence>
<dbReference type="EC" id="2.7.1.-" evidence="4"/>
<dbReference type="Proteomes" id="UP001597023">
    <property type="component" value="Unassembled WGS sequence"/>
</dbReference>
<proteinExistence type="predicted"/>
<feature type="transmembrane region" description="Helical" evidence="2">
    <location>
        <begin position="39"/>
        <end position="61"/>
    </location>
</feature>
<keyword evidence="2" id="KW-0472">Membrane</keyword>
<feature type="transmembrane region" description="Helical" evidence="2">
    <location>
        <begin position="68"/>
        <end position="87"/>
    </location>
</feature>
<sequence length="466" mass="49582">MVPVVRVRAHRRQAWAARSSLTAAAAAVLLPLVEGGVAGLLLLLLGLAGLAVTFAALWWTLSRRGAPRLAAATVALLTPVTVIILFARANLLWVVLLSALLWSAAVWSGRYALRTTGLRRSRAKEYRTPPPRRPFVLLNPLSGGGKVERFALREKAERLGARVVLLDPDKPQDVTELARAAVADGADLLGVGGGDGTQALVAAVAAEHGLPFLVISAGTRNHFAMDLGLDRDDPAACLDALTDGVEVRVDLCFAGDRPFVNNASFGVYGAVVQSPGYRADKVGTALGLLPDLLSRQHGPRLTARVGRATFSDPHAVLVSNNPYRMDDPFGFGRRARLDTGRLGVVAVRVDSAVDAAELLLDPRGFATTTSHDVVLHADAPEVEAGLDGEPVTLPVPVRCRIERRALRVRVPRNRPGVPDPAPRLDWRRLRKLAAAVGRTAAPNRSPRGHGPADPNPTTASLPPTTM</sequence>
<keyword evidence="2" id="KW-1133">Transmembrane helix</keyword>
<organism evidence="4 5">
    <name type="scientific">Streptomyces flavalbus</name>
    <dbReference type="NCBI Taxonomy" id="2665155"/>
    <lineage>
        <taxon>Bacteria</taxon>
        <taxon>Bacillati</taxon>
        <taxon>Actinomycetota</taxon>
        <taxon>Actinomycetes</taxon>
        <taxon>Kitasatosporales</taxon>
        <taxon>Streptomycetaceae</taxon>
        <taxon>Streptomyces</taxon>
    </lineage>
</organism>
<dbReference type="InterPro" id="IPR016064">
    <property type="entry name" value="NAD/diacylglycerol_kinase_sf"/>
</dbReference>
<keyword evidence="2" id="KW-0812">Transmembrane</keyword>
<dbReference type="Gene3D" id="2.60.200.40">
    <property type="match status" value="1"/>
</dbReference>
<dbReference type="SUPFAM" id="SSF111331">
    <property type="entry name" value="NAD kinase/diacylglycerol kinase-like"/>
    <property type="match status" value="1"/>
</dbReference>
<dbReference type="SMART" id="SM00046">
    <property type="entry name" value="DAGKc"/>
    <property type="match status" value="1"/>
</dbReference>
<reference evidence="5" key="1">
    <citation type="journal article" date="2019" name="Int. J. Syst. Evol. Microbiol.">
        <title>The Global Catalogue of Microorganisms (GCM) 10K type strain sequencing project: providing services to taxonomists for standard genome sequencing and annotation.</title>
        <authorList>
            <consortium name="The Broad Institute Genomics Platform"/>
            <consortium name="The Broad Institute Genome Sequencing Center for Infectious Disease"/>
            <person name="Wu L."/>
            <person name="Ma J."/>
        </authorList>
    </citation>
    <scope>NUCLEOTIDE SEQUENCE [LARGE SCALE GENOMIC DNA]</scope>
    <source>
        <strain evidence="5">CGMCC 4.7400</strain>
    </source>
</reference>
<dbReference type="InterPro" id="IPR017438">
    <property type="entry name" value="ATP-NAD_kinase_N"/>
</dbReference>